<protein>
    <recommendedName>
        <fullName evidence="9">BHLH domain-containing protein</fullName>
    </recommendedName>
</protein>
<feature type="compositionally biased region" description="Polar residues" evidence="8">
    <location>
        <begin position="286"/>
        <end position="295"/>
    </location>
</feature>
<reference evidence="10" key="1">
    <citation type="submission" date="2019-03" db="EMBL/GenBank/DDBJ databases">
        <title>WGS assembly of Setaria viridis.</title>
        <authorList>
            <person name="Huang P."/>
            <person name="Jenkins J."/>
            <person name="Grimwood J."/>
            <person name="Barry K."/>
            <person name="Healey A."/>
            <person name="Mamidi S."/>
            <person name="Sreedasyam A."/>
            <person name="Shu S."/>
            <person name="Feldman M."/>
            <person name="Wu J."/>
            <person name="Yu Y."/>
            <person name="Chen C."/>
            <person name="Johnson J."/>
            <person name="Rokhsar D."/>
            <person name="Baxter I."/>
            <person name="Schmutz J."/>
            <person name="Brutnell T."/>
            <person name="Kellogg E."/>
        </authorList>
    </citation>
    <scope>NUCLEOTIDE SEQUENCE [LARGE SCALE GENOMIC DNA]</scope>
</reference>
<dbReference type="PANTHER" id="PTHR16223:SF238">
    <property type="entry name" value="TRANSCRIPTION FACTOR BHLH114"/>
    <property type="match status" value="1"/>
</dbReference>
<feature type="region of interest" description="Disordered" evidence="8">
    <location>
        <begin position="20"/>
        <end position="42"/>
    </location>
</feature>
<dbReference type="SMART" id="SM00353">
    <property type="entry name" value="HLH"/>
    <property type="match status" value="1"/>
</dbReference>
<dbReference type="InterPro" id="IPR045843">
    <property type="entry name" value="IND-like"/>
</dbReference>
<evidence type="ECO:0000256" key="6">
    <source>
        <dbReference type="ARBA" id="ARBA00023163"/>
    </source>
</evidence>
<dbReference type="InterPro" id="IPR045239">
    <property type="entry name" value="bHLH95_bHLH"/>
</dbReference>
<keyword evidence="6" id="KW-0804">Transcription</keyword>
<feature type="region of interest" description="Disordered" evidence="8">
    <location>
        <begin position="84"/>
        <end position="112"/>
    </location>
</feature>
<evidence type="ECO:0000256" key="4">
    <source>
        <dbReference type="ARBA" id="ARBA00023015"/>
    </source>
</evidence>
<dbReference type="GO" id="GO:0046983">
    <property type="term" value="F:protein dimerization activity"/>
    <property type="evidence" value="ECO:0007669"/>
    <property type="project" value="InterPro"/>
</dbReference>
<evidence type="ECO:0000313" key="10">
    <source>
        <dbReference type="EMBL" id="TKW17152.1"/>
    </source>
</evidence>
<keyword evidence="5" id="KW-0238">DNA-binding</keyword>
<dbReference type="EMBL" id="CM016556">
    <property type="protein sequence ID" value="TKW17152.1"/>
    <property type="molecule type" value="Genomic_DNA"/>
</dbReference>
<dbReference type="AlphaFoldDB" id="A0A4U6UNI8"/>
<evidence type="ECO:0000256" key="5">
    <source>
        <dbReference type="ARBA" id="ARBA00023125"/>
    </source>
</evidence>
<dbReference type="Gene3D" id="4.10.280.10">
    <property type="entry name" value="Helix-loop-helix DNA-binding domain"/>
    <property type="match status" value="1"/>
</dbReference>
<dbReference type="CDD" id="cd11393">
    <property type="entry name" value="bHLH_AtbHLH_like"/>
    <property type="match status" value="1"/>
</dbReference>
<evidence type="ECO:0000259" key="9">
    <source>
        <dbReference type="PROSITE" id="PS50888"/>
    </source>
</evidence>
<dbReference type="SUPFAM" id="SSF47459">
    <property type="entry name" value="HLH, helix-loop-helix DNA-binding domain"/>
    <property type="match status" value="1"/>
</dbReference>
<dbReference type="InterPro" id="IPR011598">
    <property type="entry name" value="bHLH_dom"/>
</dbReference>
<evidence type="ECO:0000256" key="8">
    <source>
        <dbReference type="SAM" id="MobiDB-lite"/>
    </source>
</evidence>
<name>A0A4U6UNI8_SETVI</name>
<dbReference type="GO" id="GO:0000978">
    <property type="term" value="F:RNA polymerase II cis-regulatory region sequence-specific DNA binding"/>
    <property type="evidence" value="ECO:0007669"/>
    <property type="project" value="TreeGrafter"/>
</dbReference>
<evidence type="ECO:0000256" key="3">
    <source>
        <dbReference type="ARBA" id="ARBA00011738"/>
    </source>
</evidence>
<dbReference type="FunFam" id="4.10.280.10:FF:000032">
    <property type="entry name" value="Transcription factor bHLH123 family"/>
    <property type="match status" value="1"/>
</dbReference>
<evidence type="ECO:0000256" key="2">
    <source>
        <dbReference type="ARBA" id="ARBA00005510"/>
    </source>
</evidence>
<feature type="domain" description="BHLH" evidence="9">
    <location>
        <begin position="305"/>
        <end position="354"/>
    </location>
</feature>
<dbReference type="Proteomes" id="UP000298652">
    <property type="component" value="Chromosome 5"/>
</dbReference>
<feature type="compositionally biased region" description="Polar residues" evidence="8">
    <location>
        <begin position="266"/>
        <end position="280"/>
    </location>
</feature>
<proteinExistence type="inferred from homology"/>
<dbReference type="PROSITE" id="PS50888">
    <property type="entry name" value="BHLH"/>
    <property type="match status" value="1"/>
</dbReference>
<evidence type="ECO:0000313" key="11">
    <source>
        <dbReference type="Proteomes" id="UP000298652"/>
    </source>
</evidence>
<keyword evidence="11" id="KW-1185">Reference proteome</keyword>
<evidence type="ECO:0000256" key="1">
    <source>
        <dbReference type="ARBA" id="ARBA00004123"/>
    </source>
</evidence>
<comment type="subcellular location">
    <subcellularLocation>
        <location evidence="1">Nucleus</location>
    </subcellularLocation>
</comment>
<comment type="similarity">
    <text evidence="2">Belongs to the bHLH protein family.</text>
</comment>
<dbReference type="Gramene" id="TKW17152">
    <property type="protein sequence ID" value="TKW17152"/>
    <property type="gene ID" value="SEVIR_5G347200v2"/>
</dbReference>
<dbReference type="InterPro" id="IPR036638">
    <property type="entry name" value="HLH_DNA-bd_sf"/>
</dbReference>
<dbReference type="GO" id="GO:0005634">
    <property type="term" value="C:nucleus"/>
    <property type="evidence" value="ECO:0007669"/>
    <property type="project" value="UniProtKB-SubCell"/>
</dbReference>
<dbReference type="GO" id="GO:0000981">
    <property type="term" value="F:DNA-binding transcription factor activity, RNA polymerase II-specific"/>
    <property type="evidence" value="ECO:0007669"/>
    <property type="project" value="TreeGrafter"/>
</dbReference>
<comment type="subunit">
    <text evidence="3">Homodimer.</text>
</comment>
<dbReference type="PANTHER" id="PTHR16223">
    <property type="entry name" value="TRANSCRIPTION FACTOR BHLH83-RELATED"/>
    <property type="match status" value="1"/>
</dbReference>
<sequence>MLRFPSPPFLPFHPSHFLPHLERSNSTTRRGQGDPSPLSMADEWWSSTSHRSHGTSACSAARAPLMVTDRVACGWATTSSPTAAAESTSSITFQDPYRSSTHQPMSDAASSLGDPHVDWTQAFLNGRSDTSFQAVLQDDDMVRAQPAAGGEAPAMNNPLIRDMDSGFLVDQAQLAPSPYGTAPSQTIFNSTAGHGISVYGDSQSSVSYDDAASMQFSQLLKSSVPASAPMQGGGGAPMLQYCLSGGYLPFGGPLPPSQLLLQALQTTKPSSRSSNANSLTVKDASSPATRKSVSESAAAVKRPRIEAPSPLPTFKVRKEKLGDRITALQQLVSPFGKTDTASVLHEAIEYIKFLHDQVSSLSSPYLKNVIPLQQFQQKGSEKAKDNGETKQDLRSRGLCLVPVASTYTVAAETVPEFWHPTFGGTFR</sequence>
<accession>A0A4U6UNI8</accession>
<feature type="region of interest" description="Disordered" evidence="8">
    <location>
        <begin position="264"/>
        <end position="300"/>
    </location>
</feature>
<evidence type="ECO:0000256" key="7">
    <source>
        <dbReference type="ARBA" id="ARBA00023242"/>
    </source>
</evidence>
<gene>
    <name evidence="10" type="ORF">SEVIR_5G347200v2</name>
</gene>
<keyword evidence="4" id="KW-0805">Transcription regulation</keyword>
<dbReference type="OMA" id="WWSSTSH"/>
<keyword evidence="7" id="KW-0539">Nucleus</keyword>
<organism evidence="10 11">
    <name type="scientific">Setaria viridis</name>
    <name type="common">Green bristlegrass</name>
    <name type="synonym">Setaria italica subsp. viridis</name>
    <dbReference type="NCBI Taxonomy" id="4556"/>
    <lineage>
        <taxon>Eukaryota</taxon>
        <taxon>Viridiplantae</taxon>
        <taxon>Streptophyta</taxon>
        <taxon>Embryophyta</taxon>
        <taxon>Tracheophyta</taxon>
        <taxon>Spermatophyta</taxon>
        <taxon>Magnoliopsida</taxon>
        <taxon>Liliopsida</taxon>
        <taxon>Poales</taxon>
        <taxon>Poaceae</taxon>
        <taxon>PACMAD clade</taxon>
        <taxon>Panicoideae</taxon>
        <taxon>Panicodae</taxon>
        <taxon>Paniceae</taxon>
        <taxon>Cenchrinae</taxon>
        <taxon>Setaria</taxon>
    </lineage>
</organism>